<evidence type="ECO:0000313" key="2">
    <source>
        <dbReference type="Proteomes" id="UP001056120"/>
    </source>
</evidence>
<reference evidence="2" key="1">
    <citation type="journal article" date="2022" name="Mol. Ecol. Resour.">
        <title>The genomes of chicory, endive, great burdock and yacon provide insights into Asteraceae palaeo-polyploidization history and plant inulin production.</title>
        <authorList>
            <person name="Fan W."/>
            <person name="Wang S."/>
            <person name="Wang H."/>
            <person name="Wang A."/>
            <person name="Jiang F."/>
            <person name="Liu H."/>
            <person name="Zhao H."/>
            <person name="Xu D."/>
            <person name="Zhang Y."/>
        </authorList>
    </citation>
    <scope>NUCLEOTIDE SEQUENCE [LARGE SCALE GENOMIC DNA]</scope>
    <source>
        <strain evidence="2">cv. Yunnan</strain>
    </source>
</reference>
<organism evidence="1 2">
    <name type="scientific">Smallanthus sonchifolius</name>
    <dbReference type="NCBI Taxonomy" id="185202"/>
    <lineage>
        <taxon>Eukaryota</taxon>
        <taxon>Viridiplantae</taxon>
        <taxon>Streptophyta</taxon>
        <taxon>Embryophyta</taxon>
        <taxon>Tracheophyta</taxon>
        <taxon>Spermatophyta</taxon>
        <taxon>Magnoliopsida</taxon>
        <taxon>eudicotyledons</taxon>
        <taxon>Gunneridae</taxon>
        <taxon>Pentapetalae</taxon>
        <taxon>asterids</taxon>
        <taxon>campanulids</taxon>
        <taxon>Asterales</taxon>
        <taxon>Asteraceae</taxon>
        <taxon>Asteroideae</taxon>
        <taxon>Heliantheae alliance</taxon>
        <taxon>Millerieae</taxon>
        <taxon>Smallanthus</taxon>
    </lineage>
</organism>
<dbReference type="EMBL" id="CM042021">
    <property type="protein sequence ID" value="KAI3820137.1"/>
    <property type="molecule type" value="Genomic_DNA"/>
</dbReference>
<accession>A0ACB9JLJ7</accession>
<comment type="caution">
    <text evidence="1">The sequence shown here is derived from an EMBL/GenBank/DDBJ whole genome shotgun (WGS) entry which is preliminary data.</text>
</comment>
<keyword evidence="2" id="KW-1185">Reference proteome</keyword>
<dbReference type="Proteomes" id="UP001056120">
    <property type="component" value="Linkage Group LG04"/>
</dbReference>
<protein>
    <submittedName>
        <fullName evidence="1">Uncharacterized protein</fullName>
    </submittedName>
</protein>
<proteinExistence type="predicted"/>
<sequence length="132" mass="15434">MAETRKEQIESHIKSWLKPLKELPTNRGEDLQSKGLLVLYGLKLAELQNKMRLNARSEYMLQRNAGVQAWHGRQRRCATGQEKLRFQALKLDDQEAYMKMVEENKHKHLKILLGKTNVLVRLGAAVRRQKRC</sequence>
<gene>
    <name evidence="1" type="ORF">L1987_13995</name>
</gene>
<evidence type="ECO:0000313" key="1">
    <source>
        <dbReference type="EMBL" id="KAI3820137.1"/>
    </source>
</evidence>
<name>A0ACB9JLJ7_9ASTR</name>
<reference evidence="1 2" key="2">
    <citation type="journal article" date="2022" name="Mol. Ecol. Resour.">
        <title>The genomes of chicory, endive, great burdock and yacon provide insights into Asteraceae paleo-polyploidization history and plant inulin production.</title>
        <authorList>
            <person name="Fan W."/>
            <person name="Wang S."/>
            <person name="Wang H."/>
            <person name="Wang A."/>
            <person name="Jiang F."/>
            <person name="Liu H."/>
            <person name="Zhao H."/>
            <person name="Xu D."/>
            <person name="Zhang Y."/>
        </authorList>
    </citation>
    <scope>NUCLEOTIDE SEQUENCE [LARGE SCALE GENOMIC DNA]</scope>
    <source>
        <strain evidence="2">cv. Yunnan</strain>
        <tissue evidence="1">Leaves</tissue>
    </source>
</reference>